<keyword evidence="2" id="KW-1185">Reference proteome</keyword>
<organism evidence="1 2">
    <name type="scientific">Caldalkalibacillus horti</name>
    <dbReference type="NCBI Taxonomy" id="77523"/>
    <lineage>
        <taxon>Bacteria</taxon>
        <taxon>Bacillati</taxon>
        <taxon>Bacillota</taxon>
        <taxon>Bacilli</taxon>
        <taxon>Bacillales</taxon>
        <taxon>Bacillaceae</taxon>
        <taxon>Caldalkalibacillus</taxon>
    </lineage>
</organism>
<sequence length="45" mass="5544">MYAYYALHELKILPHDLANMSMRQKAMIFAMIEERVREEKRKMKK</sequence>
<dbReference type="Proteomes" id="UP001235840">
    <property type="component" value="Unassembled WGS sequence"/>
</dbReference>
<reference evidence="1 2" key="1">
    <citation type="submission" date="2023-07" db="EMBL/GenBank/DDBJ databases">
        <title>Genomic Encyclopedia of Type Strains, Phase IV (KMG-IV): sequencing the most valuable type-strain genomes for metagenomic binning, comparative biology and taxonomic classification.</title>
        <authorList>
            <person name="Goeker M."/>
        </authorList>
    </citation>
    <scope>NUCLEOTIDE SEQUENCE [LARGE SCALE GENOMIC DNA]</scope>
    <source>
        <strain evidence="1 2">DSM 12751</strain>
    </source>
</reference>
<evidence type="ECO:0000313" key="2">
    <source>
        <dbReference type="Proteomes" id="UP001235840"/>
    </source>
</evidence>
<protein>
    <submittedName>
        <fullName evidence="1">Uncharacterized protein</fullName>
    </submittedName>
</protein>
<gene>
    <name evidence="1" type="ORF">J2S11_002554</name>
</gene>
<name>A0ABT9W071_9BACI</name>
<dbReference type="EMBL" id="JAUSTY010000010">
    <property type="protein sequence ID" value="MDQ0166638.1"/>
    <property type="molecule type" value="Genomic_DNA"/>
</dbReference>
<evidence type="ECO:0000313" key="1">
    <source>
        <dbReference type="EMBL" id="MDQ0166638.1"/>
    </source>
</evidence>
<comment type="caution">
    <text evidence="1">The sequence shown here is derived from an EMBL/GenBank/DDBJ whole genome shotgun (WGS) entry which is preliminary data.</text>
</comment>
<dbReference type="RefSeq" id="WP_307395010.1">
    <property type="nucleotide sequence ID" value="NZ_BAAADK010000047.1"/>
</dbReference>
<accession>A0ABT9W071</accession>
<proteinExistence type="predicted"/>